<gene>
    <name evidence="1" type="ORF">QWJ38_07145</name>
</gene>
<proteinExistence type="predicted"/>
<sequence>MLDHFYAFEAFCIAETRRKLAARDFFRHAIDNLVPCPRRRHILELASQQAHVALVTLLSEASEVAIRCRPGASRRDSESHRLS</sequence>
<organism evidence="1 2">
    <name type="scientific">Roseateles violae</name>
    <dbReference type="NCBI Taxonomy" id="3058042"/>
    <lineage>
        <taxon>Bacteria</taxon>
        <taxon>Pseudomonadati</taxon>
        <taxon>Pseudomonadota</taxon>
        <taxon>Betaproteobacteria</taxon>
        <taxon>Burkholderiales</taxon>
        <taxon>Sphaerotilaceae</taxon>
        <taxon>Roseateles</taxon>
    </lineage>
</organism>
<evidence type="ECO:0000313" key="1">
    <source>
        <dbReference type="EMBL" id="MDN3920053.1"/>
    </source>
</evidence>
<dbReference type="EMBL" id="JAUHHC010000002">
    <property type="protein sequence ID" value="MDN3920053.1"/>
    <property type="molecule type" value="Genomic_DNA"/>
</dbReference>
<dbReference type="RefSeq" id="WP_290358371.1">
    <property type="nucleotide sequence ID" value="NZ_JAUHHC010000002.1"/>
</dbReference>
<dbReference type="Proteomes" id="UP001228044">
    <property type="component" value="Unassembled WGS sequence"/>
</dbReference>
<evidence type="ECO:0000313" key="2">
    <source>
        <dbReference type="Proteomes" id="UP001228044"/>
    </source>
</evidence>
<name>A0ABT8DSL7_9BURK</name>
<protein>
    <submittedName>
        <fullName evidence="1">Uncharacterized protein</fullName>
    </submittedName>
</protein>
<keyword evidence="2" id="KW-1185">Reference proteome</keyword>
<accession>A0ABT8DSL7</accession>
<reference evidence="1 2" key="1">
    <citation type="submission" date="2023-06" db="EMBL/GenBank/DDBJ databases">
        <title>Pelomonas sp. PFR6 16S ribosomal RNA gene Genome sequencing and assembly.</title>
        <authorList>
            <person name="Woo H."/>
        </authorList>
    </citation>
    <scope>NUCLEOTIDE SEQUENCE [LARGE SCALE GENOMIC DNA]</scope>
    <source>
        <strain evidence="1 2">PFR6</strain>
    </source>
</reference>
<comment type="caution">
    <text evidence="1">The sequence shown here is derived from an EMBL/GenBank/DDBJ whole genome shotgun (WGS) entry which is preliminary data.</text>
</comment>